<name>A0A543KR33_9MICO</name>
<dbReference type="Proteomes" id="UP000315133">
    <property type="component" value="Unassembled WGS sequence"/>
</dbReference>
<dbReference type="Pfam" id="PF00528">
    <property type="entry name" value="BPD_transp_1"/>
    <property type="match status" value="1"/>
</dbReference>
<comment type="subcellular location">
    <subcellularLocation>
        <location evidence="1 7">Cell membrane</location>
        <topology evidence="1 7">Multi-pass membrane protein</topology>
    </subcellularLocation>
</comment>
<dbReference type="GO" id="GO:0055085">
    <property type="term" value="P:transmembrane transport"/>
    <property type="evidence" value="ECO:0007669"/>
    <property type="project" value="InterPro"/>
</dbReference>
<proteinExistence type="inferred from homology"/>
<feature type="transmembrane region" description="Helical" evidence="7">
    <location>
        <begin position="203"/>
        <end position="221"/>
    </location>
</feature>
<reference evidence="9 10" key="1">
    <citation type="submission" date="2019-06" db="EMBL/GenBank/DDBJ databases">
        <title>Sequencing the genomes of 1000 actinobacteria strains.</title>
        <authorList>
            <person name="Klenk H.-P."/>
        </authorList>
    </citation>
    <scope>NUCLEOTIDE SEQUENCE [LARGE SCALE GENOMIC DNA]</scope>
    <source>
        <strain evidence="9 10">DSM 12362</strain>
    </source>
</reference>
<feature type="transmembrane region" description="Helical" evidence="7">
    <location>
        <begin position="135"/>
        <end position="157"/>
    </location>
</feature>
<dbReference type="InterPro" id="IPR000515">
    <property type="entry name" value="MetI-like"/>
</dbReference>
<feature type="transmembrane region" description="Helical" evidence="7">
    <location>
        <begin position="257"/>
        <end position="278"/>
    </location>
</feature>
<dbReference type="PROSITE" id="PS50928">
    <property type="entry name" value="ABC_TM1"/>
    <property type="match status" value="1"/>
</dbReference>
<sequence length="336" mass="36942">MLRFIVRRSLQAVLALFVLSVLLFAWLRSLPGGVVSALLGERATPESSAALRAQLGLDDPIFVQYWRFLRRAVRGDFGISNGVYRGEPALDVFLQRFPATIELAAVALIFALCLAIPLGYVAARRRGGPLDTGSVIFSLVGVAVPVFFLAYVLKYIFAVQLGWLPPSGRQSVGINATHITNMYILDGLMTREWDAAWDAFKHLLLPALALASIPFAIIFRITRAAVIDVMEEDYVRTARAKGLTPRTIRVRHIMRNALIPVVTVVGLQIGALLAGAVLTEKVFAFQGIGQALAIGFERRDYPVLQVVIMMAALIYIIVNLLVDIAYAVIDPRVRTK</sequence>
<evidence type="ECO:0000256" key="7">
    <source>
        <dbReference type="RuleBase" id="RU363032"/>
    </source>
</evidence>
<dbReference type="InterPro" id="IPR035906">
    <property type="entry name" value="MetI-like_sf"/>
</dbReference>
<comment type="caution">
    <text evidence="9">The sequence shown here is derived from an EMBL/GenBank/DDBJ whole genome shotgun (WGS) entry which is preliminary data.</text>
</comment>
<evidence type="ECO:0000256" key="4">
    <source>
        <dbReference type="ARBA" id="ARBA00022692"/>
    </source>
</evidence>
<dbReference type="OrthoDB" id="5169641at2"/>
<keyword evidence="3" id="KW-1003">Cell membrane</keyword>
<keyword evidence="2 7" id="KW-0813">Transport</keyword>
<dbReference type="AlphaFoldDB" id="A0A543KR33"/>
<dbReference type="RefSeq" id="WP_141819168.1">
    <property type="nucleotide sequence ID" value="NZ_BAAAIL010000002.1"/>
</dbReference>
<keyword evidence="4 7" id="KW-0812">Transmembrane</keyword>
<keyword evidence="5 7" id="KW-1133">Transmembrane helix</keyword>
<dbReference type="SUPFAM" id="SSF161098">
    <property type="entry name" value="MetI-like"/>
    <property type="match status" value="1"/>
</dbReference>
<evidence type="ECO:0000256" key="6">
    <source>
        <dbReference type="ARBA" id="ARBA00023136"/>
    </source>
</evidence>
<comment type="similarity">
    <text evidence="7">Belongs to the binding-protein-dependent transport system permease family.</text>
</comment>
<dbReference type="Pfam" id="PF19300">
    <property type="entry name" value="BPD_transp_1_N"/>
    <property type="match status" value="1"/>
</dbReference>
<protein>
    <submittedName>
        <fullName evidence="9">Peptide/nickel transport system permease protein</fullName>
    </submittedName>
</protein>
<keyword evidence="10" id="KW-1185">Reference proteome</keyword>
<feature type="transmembrane region" description="Helical" evidence="7">
    <location>
        <begin position="306"/>
        <end position="329"/>
    </location>
</feature>
<dbReference type="EMBL" id="VFPU01000001">
    <property type="protein sequence ID" value="TQM97536.1"/>
    <property type="molecule type" value="Genomic_DNA"/>
</dbReference>
<evidence type="ECO:0000256" key="3">
    <source>
        <dbReference type="ARBA" id="ARBA00022475"/>
    </source>
</evidence>
<evidence type="ECO:0000259" key="8">
    <source>
        <dbReference type="PROSITE" id="PS50928"/>
    </source>
</evidence>
<dbReference type="Gene3D" id="1.10.3720.10">
    <property type="entry name" value="MetI-like"/>
    <property type="match status" value="1"/>
</dbReference>
<accession>A0A543KR33</accession>
<dbReference type="PANTHER" id="PTHR43163:SF6">
    <property type="entry name" value="DIPEPTIDE TRANSPORT SYSTEM PERMEASE PROTEIN DPPB-RELATED"/>
    <property type="match status" value="1"/>
</dbReference>
<dbReference type="InterPro" id="IPR045621">
    <property type="entry name" value="BPD_transp_1_N"/>
</dbReference>
<feature type="domain" description="ABC transmembrane type-1" evidence="8">
    <location>
        <begin position="97"/>
        <end position="322"/>
    </location>
</feature>
<feature type="transmembrane region" description="Helical" evidence="7">
    <location>
        <begin position="103"/>
        <end position="123"/>
    </location>
</feature>
<gene>
    <name evidence="9" type="ORF">FB476_2449</name>
</gene>
<evidence type="ECO:0000313" key="10">
    <source>
        <dbReference type="Proteomes" id="UP000315133"/>
    </source>
</evidence>
<evidence type="ECO:0000256" key="5">
    <source>
        <dbReference type="ARBA" id="ARBA00022989"/>
    </source>
</evidence>
<evidence type="ECO:0000256" key="2">
    <source>
        <dbReference type="ARBA" id="ARBA00022448"/>
    </source>
</evidence>
<dbReference type="CDD" id="cd06261">
    <property type="entry name" value="TM_PBP2"/>
    <property type="match status" value="1"/>
</dbReference>
<evidence type="ECO:0000313" key="9">
    <source>
        <dbReference type="EMBL" id="TQM97536.1"/>
    </source>
</evidence>
<keyword evidence="6 7" id="KW-0472">Membrane</keyword>
<organism evidence="9 10">
    <name type="scientific">Ornithinimicrobium humiphilum</name>
    <dbReference type="NCBI Taxonomy" id="125288"/>
    <lineage>
        <taxon>Bacteria</taxon>
        <taxon>Bacillati</taxon>
        <taxon>Actinomycetota</taxon>
        <taxon>Actinomycetes</taxon>
        <taxon>Micrococcales</taxon>
        <taxon>Ornithinimicrobiaceae</taxon>
        <taxon>Ornithinimicrobium</taxon>
    </lineage>
</organism>
<dbReference type="PANTHER" id="PTHR43163">
    <property type="entry name" value="DIPEPTIDE TRANSPORT SYSTEM PERMEASE PROTEIN DPPB-RELATED"/>
    <property type="match status" value="1"/>
</dbReference>
<dbReference type="GO" id="GO:0005886">
    <property type="term" value="C:plasma membrane"/>
    <property type="evidence" value="ECO:0007669"/>
    <property type="project" value="UniProtKB-SubCell"/>
</dbReference>
<evidence type="ECO:0000256" key="1">
    <source>
        <dbReference type="ARBA" id="ARBA00004651"/>
    </source>
</evidence>